<dbReference type="HOGENOM" id="CLU_391179_0_0_7"/>
<name>E7A9I2_HELFC</name>
<dbReference type="AlphaFoldDB" id="E7A9I2"/>
<evidence type="ECO:0000313" key="1">
    <source>
        <dbReference type="EMBL" id="CBY83359.1"/>
    </source>
</evidence>
<dbReference type="EMBL" id="FQ670179">
    <property type="protein sequence ID" value="CBY83359.1"/>
    <property type="molecule type" value="Genomic_DNA"/>
</dbReference>
<evidence type="ECO:0000313" key="2">
    <source>
        <dbReference type="Proteomes" id="UP000007934"/>
    </source>
</evidence>
<dbReference type="GeneID" id="36134724"/>
<proteinExistence type="predicted"/>
<dbReference type="Proteomes" id="UP000007934">
    <property type="component" value="Chromosome"/>
</dbReference>
<dbReference type="RefSeq" id="WP_013469723.1">
    <property type="nucleotide sequence ID" value="NC_014810.2"/>
</dbReference>
<accession>E7A9I2</accession>
<keyword evidence="2" id="KW-1185">Reference proteome</keyword>
<dbReference type="OrthoDB" id="5328040at2"/>
<dbReference type="KEGG" id="hfe:HFELIS_12750"/>
<organism evidence="1 2">
    <name type="scientific">Helicobacter felis (strain ATCC 49179 / CCUG 28539 / NCTC 12436 / CS1)</name>
    <dbReference type="NCBI Taxonomy" id="936155"/>
    <lineage>
        <taxon>Bacteria</taxon>
        <taxon>Pseudomonadati</taxon>
        <taxon>Campylobacterota</taxon>
        <taxon>Epsilonproteobacteria</taxon>
        <taxon>Campylobacterales</taxon>
        <taxon>Helicobacteraceae</taxon>
        <taxon>Helicobacter</taxon>
    </lineage>
</organism>
<gene>
    <name evidence="1" type="ordered locus">Hfelis_12750</name>
</gene>
<dbReference type="STRING" id="936155.HFELIS_12750"/>
<protein>
    <submittedName>
        <fullName evidence="1">NLP/P60 family protein</fullName>
    </submittedName>
</protein>
<reference evidence="1 2" key="1">
    <citation type="journal article" date="2011" name="Genome Biol. Evol.">
        <title>Comparative whole genome sequence analysis of the carcinogenic bacterial model pathogen Helicobacter felis.</title>
        <authorList>
            <person name="Arnold I.C."/>
            <person name="Zigova Z."/>
            <person name="Holden M."/>
            <person name="Lawley T.D."/>
            <person name="Rad R."/>
            <person name="Dougan G."/>
            <person name="Falkow S."/>
            <person name="Bentley S.D."/>
            <person name="Muller A."/>
        </authorList>
    </citation>
    <scope>NUCLEOTIDE SEQUENCE [LARGE SCALE GENOMIC DNA]</scope>
    <source>
        <strain evidence="2">ATCC 49179 / CCUG 28539 / NCTC 12436 / CS1</strain>
    </source>
</reference>
<sequence>MVSKQVRKHSWAIISIFLFFFMPSFGLGAHTPTNPQEQAFFKAAKDLYDSLVNAHNTALKVALKAECVPSQMDQSAMTPQVVARRYKTWISLATQMIDHVPFMARLKNLPLYNQIRSFEALHVLAIVRAKINNEVDCEDALEHGAPPPKPLEAQKLLEVLQQNLEFFCPLLLNASKQGLPLESFLRTLNWGTGFVFSTYDYQSALLAQLHFSSEDYDTKLKTLKDMLAKDSSPTILRLKILRAGLDNFLFNRFDYGIDGQEEMAYYKQVQKILGLSLQDIQRWKNYYAYRFQTWLNGVRALSTSKPPIPLDRLNIYDCLNASKEDILACQAFLKNPSAPLYYYFRISRLIAFGNQPCLYLTPQNTIQAFPSKDPLCQSLQANPPQMGVVVPSNLVKAFQEAQDTLMYMLDTPPHDLKPFKKRLQAILQATPLASLRGAKWHHLLDYERLHLLALLRGSLGSFDFDMDKHYPAFISAPMLAYHYLHLIHFFYTPLIEATKQGLDPSVYLKDLKKSAPKFPNPCAQDKLCARPDNTPESPWLEDFRIAKLGSYLVRRYKDGYSSESISPVDWNVPAWDEKRGFLFYRDLAKWWTPKEAPLWDLYYKKRIEAFFANKDFYIDTLLHPEKISADRLRANPTPCFTPKYLNQQSVHDCQLILEKQSFNQSKIRDYLESMRLLSVDNSPCLYLHAKEQLRGFNSKNPLCQALQTRPPNFSPPSHILKRTLVNR</sequence>